<keyword evidence="3" id="KW-1185">Reference proteome</keyword>
<sequence length="116" mass="12698">MIKTIATGLTALLLAGNLLAAEPTPELSQQQLDDIRALQADPYIAVQLSNDQIKLVPRSLVDAQFPEAAMASDVAVDRLAANQRLIELEKRVRSLEDIIQLQTALLQNINDTLNKP</sequence>
<proteinExistence type="predicted"/>
<feature type="signal peptide" evidence="1">
    <location>
        <begin position="1"/>
        <end position="20"/>
    </location>
</feature>
<dbReference type="STRING" id="745411.B3C1_04550"/>
<protein>
    <submittedName>
        <fullName evidence="2">Uncharacterized protein</fullName>
    </submittedName>
</protein>
<gene>
    <name evidence="2" type="ORF">B3C1_04550</name>
</gene>
<evidence type="ECO:0000313" key="2">
    <source>
        <dbReference type="EMBL" id="EKE76148.1"/>
    </source>
</evidence>
<evidence type="ECO:0000313" key="3">
    <source>
        <dbReference type="Proteomes" id="UP000006755"/>
    </source>
</evidence>
<organism evidence="2 3">
    <name type="scientific">Gallaecimonas xiamenensis 3-C-1</name>
    <dbReference type="NCBI Taxonomy" id="745411"/>
    <lineage>
        <taxon>Bacteria</taxon>
        <taxon>Pseudomonadati</taxon>
        <taxon>Pseudomonadota</taxon>
        <taxon>Gammaproteobacteria</taxon>
        <taxon>Enterobacterales</taxon>
        <taxon>Gallaecimonadaceae</taxon>
        <taxon>Gallaecimonas</taxon>
    </lineage>
</organism>
<dbReference type="RefSeq" id="WP_008483223.1">
    <property type="nucleotide sequence ID" value="NZ_AMRI01000005.1"/>
</dbReference>
<comment type="caution">
    <text evidence="2">The sequence shown here is derived from an EMBL/GenBank/DDBJ whole genome shotgun (WGS) entry which is preliminary data.</text>
</comment>
<dbReference type="Proteomes" id="UP000006755">
    <property type="component" value="Unassembled WGS sequence"/>
</dbReference>
<feature type="chain" id="PRO_5003859280" evidence="1">
    <location>
        <begin position="21"/>
        <end position="116"/>
    </location>
</feature>
<evidence type="ECO:0000256" key="1">
    <source>
        <dbReference type="SAM" id="SignalP"/>
    </source>
</evidence>
<name>K2JLF6_9GAMM</name>
<dbReference type="EMBL" id="AMRI01000005">
    <property type="protein sequence ID" value="EKE76148.1"/>
    <property type="molecule type" value="Genomic_DNA"/>
</dbReference>
<reference evidence="2 3" key="1">
    <citation type="journal article" date="2012" name="J. Bacteriol.">
        <title>Genome Sequence of Gallaecimonas xiamenensis Type Strain 3-C-1.</title>
        <authorList>
            <person name="Lai Q."/>
            <person name="Wang L."/>
            <person name="Wang W."/>
            <person name="Shao Z."/>
        </authorList>
    </citation>
    <scope>NUCLEOTIDE SEQUENCE [LARGE SCALE GENOMIC DNA]</scope>
    <source>
        <strain evidence="2 3">3-C-1</strain>
    </source>
</reference>
<dbReference type="AlphaFoldDB" id="K2JLF6"/>
<accession>K2JLF6</accession>
<keyword evidence="1" id="KW-0732">Signal</keyword>